<name>A0AA47N875_MERPO</name>
<feature type="domain" description="PiggyBac transposable element-derived protein" evidence="2">
    <location>
        <begin position="108"/>
        <end position="256"/>
    </location>
</feature>
<protein>
    <submittedName>
        <fullName evidence="3">PiggyBac transposable element-derived protein 4</fullName>
    </submittedName>
</protein>
<feature type="compositionally biased region" description="Acidic residues" evidence="1">
    <location>
        <begin position="62"/>
        <end position="72"/>
    </location>
</feature>
<dbReference type="Pfam" id="PF13843">
    <property type="entry name" value="DDE_Tnp_1_7"/>
    <property type="match status" value="1"/>
</dbReference>
<evidence type="ECO:0000313" key="4">
    <source>
        <dbReference type="Proteomes" id="UP001174136"/>
    </source>
</evidence>
<feature type="region of interest" description="Disordered" evidence="1">
    <location>
        <begin position="1"/>
        <end position="82"/>
    </location>
</feature>
<dbReference type="PANTHER" id="PTHR46599:SF3">
    <property type="entry name" value="PIGGYBAC TRANSPOSABLE ELEMENT-DERIVED PROTEIN 4"/>
    <property type="match status" value="1"/>
</dbReference>
<feature type="compositionally biased region" description="Basic and acidic residues" evidence="1">
    <location>
        <begin position="1"/>
        <end position="20"/>
    </location>
</feature>
<comment type="caution">
    <text evidence="3">The sequence shown here is derived from an EMBL/GenBank/DDBJ whole genome shotgun (WGS) entry which is preliminary data.</text>
</comment>
<dbReference type="InterPro" id="IPR029526">
    <property type="entry name" value="PGBD"/>
</dbReference>
<gene>
    <name evidence="3" type="primary">PGBD4_29</name>
    <name evidence="3" type="ORF">N1851_004832</name>
</gene>
<evidence type="ECO:0000313" key="3">
    <source>
        <dbReference type="EMBL" id="KAK0153480.1"/>
    </source>
</evidence>
<dbReference type="Proteomes" id="UP001174136">
    <property type="component" value="Unassembled WGS sequence"/>
</dbReference>
<proteinExistence type="predicted"/>
<accession>A0AA47N875</accession>
<organism evidence="3 4">
    <name type="scientific">Merluccius polli</name>
    <name type="common">Benguela hake</name>
    <name type="synonym">Merluccius cadenati</name>
    <dbReference type="NCBI Taxonomy" id="89951"/>
    <lineage>
        <taxon>Eukaryota</taxon>
        <taxon>Metazoa</taxon>
        <taxon>Chordata</taxon>
        <taxon>Craniata</taxon>
        <taxon>Vertebrata</taxon>
        <taxon>Euteleostomi</taxon>
        <taxon>Actinopterygii</taxon>
        <taxon>Neopterygii</taxon>
        <taxon>Teleostei</taxon>
        <taxon>Neoteleostei</taxon>
        <taxon>Acanthomorphata</taxon>
        <taxon>Zeiogadaria</taxon>
        <taxon>Gadariae</taxon>
        <taxon>Gadiformes</taxon>
        <taxon>Gadoidei</taxon>
        <taxon>Merlucciidae</taxon>
        <taxon>Merluccius</taxon>
    </lineage>
</organism>
<sequence length="288" mass="32186">MAKAVKKEETEVIRESDASHDWSQANSKDEMFSAEGWDPILDRDSDREWEWPRTAEASSDGSDCEPTPDEEPGERWRDEREDDVQATLPHFRPGRRPGPQPSCTQASSPLELFHLFFSPCALDTIVTNTNAYASRKRAAGEPWRDIAVADLYSYFALVIHTGLVRVHDLPDYWRGSRLYGLAFPSRVMSRGRFEAISSALHLSSVDDDAENKSRRCTAAYDPLGKIKPLYSSLATACKSLLQPSQHLVVGQRTVVLGGGGVDKPRERQHKLFILADAASGLHLEFVCI</sequence>
<evidence type="ECO:0000256" key="1">
    <source>
        <dbReference type="SAM" id="MobiDB-lite"/>
    </source>
</evidence>
<feature type="compositionally biased region" description="Basic and acidic residues" evidence="1">
    <location>
        <begin position="40"/>
        <end position="53"/>
    </location>
</feature>
<dbReference type="AlphaFoldDB" id="A0AA47N875"/>
<evidence type="ECO:0000259" key="2">
    <source>
        <dbReference type="Pfam" id="PF13843"/>
    </source>
</evidence>
<reference evidence="3" key="1">
    <citation type="journal article" date="2023" name="Front. Mar. Sci.">
        <title>A new Merluccius polli reference genome to investigate the effects of global change in West African waters.</title>
        <authorList>
            <person name="Mateo J.L."/>
            <person name="Blanco-Fernandez C."/>
            <person name="Garcia-Vazquez E."/>
            <person name="Machado-Schiaffino G."/>
        </authorList>
    </citation>
    <scope>NUCLEOTIDE SEQUENCE</scope>
    <source>
        <strain evidence="3">C29</strain>
        <tissue evidence="3">Fin</tissue>
    </source>
</reference>
<dbReference type="PANTHER" id="PTHR46599">
    <property type="entry name" value="PIGGYBAC TRANSPOSABLE ELEMENT-DERIVED PROTEIN 4"/>
    <property type="match status" value="1"/>
</dbReference>
<dbReference type="EMBL" id="JAOPHQ010000766">
    <property type="protein sequence ID" value="KAK0153480.1"/>
    <property type="molecule type" value="Genomic_DNA"/>
</dbReference>
<keyword evidence="4" id="KW-1185">Reference proteome</keyword>